<comment type="caution">
    <text evidence="3">The sequence shown here is derived from an EMBL/GenBank/DDBJ whole genome shotgun (WGS) entry which is preliminary data.</text>
</comment>
<dbReference type="Pfam" id="PF14291">
    <property type="entry name" value="DUF4371"/>
    <property type="match status" value="1"/>
</dbReference>
<protein>
    <submittedName>
        <fullName evidence="3">Zinc finger MYM-type protein 1</fullName>
    </submittedName>
</protein>
<dbReference type="PANTHER" id="PTHR45749:SF37">
    <property type="entry name" value="OS05G0311600 PROTEIN"/>
    <property type="match status" value="1"/>
</dbReference>
<proteinExistence type="predicted"/>
<dbReference type="PANTHER" id="PTHR45749">
    <property type="match status" value="1"/>
</dbReference>
<dbReference type="AlphaFoldDB" id="A0A4C1SRQ1"/>
<evidence type="ECO:0000256" key="1">
    <source>
        <dbReference type="SAM" id="MobiDB-lite"/>
    </source>
</evidence>
<organism evidence="3 4">
    <name type="scientific">Eumeta variegata</name>
    <name type="common">Bagworm moth</name>
    <name type="synonym">Eumeta japonica</name>
    <dbReference type="NCBI Taxonomy" id="151549"/>
    <lineage>
        <taxon>Eukaryota</taxon>
        <taxon>Metazoa</taxon>
        <taxon>Ecdysozoa</taxon>
        <taxon>Arthropoda</taxon>
        <taxon>Hexapoda</taxon>
        <taxon>Insecta</taxon>
        <taxon>Pterygota</taxon>
        <taxon>Neoptera</taxon>
        <taxon>Endopterygota</taxon>
        <taxon>Lepidoptera</taxon>
        <taxon>Glossata</taxon>
        <taxon>Ditrysia</taxon>
        <taxon>Tineoidea</taxon>
        <taxon>Psychidae</taxon>
        <taxon>Oiketicinae</taxon>
        <taxon>Eumeta</taxon>
    </lineage>
</organism>
<feature type="domain" description="DUF4371" evidence="2">
    <location>
        <begin position="288"/>
        <end position="478"/>
    </location>
</feature>
<evidence type="ECO:0000259" key="2">
    <source>
        <dbReference type="Pfam" id="PF14291"/>
    </source>
</evidence>
<accession>A0A4C1SRQ1</accession>
<feature type="compositionally biased region" description="Polar residues" evidence="1">
    <location>
        <begin position="134"/>
        <end position="146"/>
    </location>
</feature>
<dbReference type="EMBL" id="BGZK01000015">
    <property type="protein sequence ID" value="GBP04903.1"/>
    <property type="molecule type" value="Genomic_DNA"/>
</dbReference>
<dbReference type="STRING" id="151549.A0A4C1SRQ1"/>
<dbReference type="Proteomes" id="UP000299102">
    <property type="component" value="Unassembled WGS sequence"/>
</dbReference>
<evidence type="ECO:0000313" key="3">
    <source>
        <dbReference type="EMBL" id="GBP04903.1"/>
    </source>
</evidence>
<name>A0A4C1SRQ1_EUMVA</name>
<evidence type="ECO:0000313" key="4">
    <source>
        <dbReference type="Proteomes" id="UP000299102"/>
    </source>
</evidence>
<keyword evidence="4" id="KW-1185">Reference proteome</keyword>
<feature type="region of interest" description="Disordered" evidence="1">
    <location>
        <begin position="121"/>
        <end position="146"/>
    </location>
</feature>
<dbReference type="InterPro" id="IPR025398">
    <property type="entry name" value="DUF4371"/>
</dbReference>
<gene>
    <name evidence="3" type="primary">ZMYM1</name>
    <name evidence="3" type="ORF">EVAR_3791_1</name>
</gene>
<reference evidence="3 4" key="1">
    <citation type="journal article" date="2019" name="Commun. Biol.">
        <title>The bagworm genome reveals a unique fibroin gene that provides high tensile strength.</title>
        <authorList>
            <person name="Kono N."/>
            <person name="Nakamura H."/>
            <person name="Ohtoshi R."/>
            <person name="Tomita M."/>
            <person name="Numata K."/>
            <person name="Arakawa K."/>
        </authorList>
    </citation>
    <scope>NUCLEOTIDE SEQUENCE [LARGE SCALE GENOMIC DNA]</scope>
</reference>
<sequence>MSRQSPFKVEERPSSAPEHIHFREASCSGTLTEARSKPLTVWLKTGIETKEAVEVVLSGVTIGRQGWQNATGPRPKGAPAQEAPSSEIFFLTLYLNSKNASGQCSKSQEFDLTKNIPVLPDAAPDTSVYPDPEQPQQGTSKNQSEPYFSVNNIASSPYVTDKGNLKELTDQVKRFVIENGHCKPKGPFLKDSDNRSFLEKHYYIVSKSGVKLERTWLSYSLILQKAYCEPCWLFANRASKKIQNVRMEGYDDWKHIVDAIERHETSKIHLDSCLTYRQWRLHGTLDEEQESVIKKGKSFWRQVLSRLLEVPLTLSACNLAFRGHSEKADSNYSSSLGNFLSIIELLGKYDPISQELLSKPKGQIKYLSPKIQNGLISVLVLKIENSLINEINAAPFYSIIFDTTQDISKIYQMCELYRYCMIEKDGNEIPKALVIKESFLGFHEVKDQTALAMSKQIIKSINDRNIPLNKCRANTMKGTYGGIQKLIKDIEPNAVYVHCAAHNLNLVLNDAVREVLKYVKYNVTVFNDRAPPKEFAAGPRWYSYATGSTTRVFRRKQALRGLCACSTKSPVCRPACDPNVVGGVAIQNKQNPSSRTSEHAIYDTD</sequence>
<dbReference type="OrthoDB" id="6598476at2759"/>